<evidence type="ECO:0000256" key="11">
    <source>
        <dbReference type="ARBA" id="ARBA00032474"/>
    </source>
</evidence>
<sequence length="145" mass="15612">MIRALVQSEPIDLAATLAAVEGSGSGAVASFSGFVRADDGVRELALEHYPGMTEAVLHALAEEAVARWQLHAVAVVHRVGPMAPGERIVLVATAAPHRHAALEACAFLIDRLKTDAPFWKRERREEGARWVAARDGDAGAADRWR</sequence>
<dbReference type="SUPFAM" id="SSF54690">
    <property type="entry name" value="Molybdopterin synthase subunit MoaE"/>
    <property type="match status" value="1"/>
</dbReference>
<comment type="function">
    <text evidence="6">Converts molybdopterin precursor Z into molybdopterin. This requires the incorporation of two sulfur atoms into precursor Z to generate a dithiolene group. The sulfur is provided by MoaD.</text>
</comment>
<evidence type="ECO:0000256" key="2">
    <source>
        <dbReference type="ARBA" id="ARBA00005426"/>
    </source>
</evidence>
<evidence type="ECO:0000313" key="14">
    <source>
        <dbReference type="Proteomes" id="UP001380365"/>
    </source>
</evidence>
<evidence type="ECO:0000256" key="1">
    <source>
        <dbReference type="ARBA" id="ARBA00005046"/>
    </source>
</evidence>
<evidence type="ECO:0000256" key="9">
    <source>
        <dbReference type="ARBA" id="ARBA00030407"/>
    </source>
</evidence>
<evidence type="ECO:0000256" key="7">
    <source>
        <dbReference type="ARBA" id="ARBA00026066"/>
    </source>
</evidence>
<dbReference type="EC" id="2.8.1.12" evidence="3"/>
<dbReference type="Gene3D" id="3.90.1170.40">
    <property type="entry name" value="Molybdopterin biosynthesis MoaE subunit"/>
    <property type="match status" value="1"/>
</dbReference>
<proteinExistence type="inferred from homology"/>
<dbReference type="InterPro" id="IPR036563">
    <property type="entry name" value="MoaE_sf"/>
</dbReference>
<evidence type="ECO:0000256" key="4">
    <source>
        <dbReference type="ARBA" id="ARBA00013858"/>
    </source>
</evidence>
<gene>
    <name evidence="13" type="ORF">WH159_08065</name>
</gene>
<dbReference type="EMBL" id="JBBGZA010000001">
    <property type="protein sequence ID" value="MEJ5094495.1"/>
    <property type="molecule type" value="Genomic_DNA"/>
</dbReference>
<dbReference type="InterPro" id="IPR003448">
    <property type="entry name" value="Mopterin_biosynth_MoaE"/>
</dbReference>
<comment type="subunit">
    <text evidence="7">Heterotetramer of 2 MoaD subunits and 2 MoaE subunits. Also stable as homodimer. The enzyme changes between these two forms during catalysis.</text>
</comment>
<dbReference type="RefSeq" id="WP_132882724.1">
    <property type="nucleotide sequence ID" value="NZ_JBBGZA010000001.1"/>
</dbReference>
<reference evidence="13 14" key="1">
    <citation type="submission" date="2023-12" db="EMBL/GenBank/DDBJ databases">
        <title>Gut-associated functions are favored during microbiome assembly across C. elegans life.</title>
        <authorList>
            <person name="Zimmermann J."/>
        </authorList>
    </citation>
    <scope>NUCLEOTIDE SEQUENCE [LARGE SCALE GENOMIC DNA]</scope>
    <source>
        <strain evidence="13 14">JUb134</strain>
    </source>
</reference>
<organism evidence="13 14">
    <name type="scientific">Sphingomonas molluscorum</name>
    <dbReference type="NCBI Taxonomy" id="418184"/>
    <lineage>
        <taxon>Bacteria</taxon>
        <taxon>Pseudomonadati</taxon>
        <taxon>Pseudomonadota</taxon>
        <taxon>Alphaproteobacteria</taxon>
        <taxon>Sphingomonadales</taxon>
        <taxon>Sphingomonadaceae</taxon>
        <taxon>Sphingomonas</taxon>
    </lineage>
</organism>
<dbReference type="Pfam" id="PF02391">
    <property type="entry name" value="MoaE"/>
    <property type="match status" value="1"/>
</dbReference>
<accession>A0ABU8Q5X3</accession>
<dbReference type="CDD" id="cd00756">
    <property type="entry name" value="MoaE"/>
    <property type="match status" value="1"/>
</dbReference>
<evidence type="ECO:0000256" key="6">
    <source>
        <dbReference type="ARBA" id="ARBA00025448"/>
    </source>
</evidence>
<dbReference type="Proteomes" id="UP001380365">
    <property type="component" value="Unassembled WGS sequence"/>
</dbReference>
<evidence type="ECO:0000256" key="5">
    <source>
        <dbReference type="ARBA" id="ARBA00023150"/>
    </source>
</evidence>
<evidence type="ECO:0000313" key="13">
    <source>
        <dbReference type="EMBL" id="MEJ5094495.1"/>
    </source>
</evidence>
<evidence type="ECO:0000256" key="8">
    <source>
        <dbReference type="ARBA" id="ARBA00029745"/>
    </source>
</evidence>
<protein>
    <recommendedName>
        <fullName evidence="4">Molybdopterin synthase catalytic subunit</fullName>
        <ecNumber evidence="3">2.8.1.12</ecNumber>
    </recommendedName>
    <alternativeName>
        <fullName evidence="10">MPT synthase subunit 2</fullName>
    </alternativeName>
    <alternativeName>
        <fullName evidence="8">Molybdenum cofactor biosynthesis protein E</fullName>
    </alternativeName>
    <alternativeName>
        <fullName evidence="9">Molybdopterin-converting factor large subunit</fullName>
    </alternativeName>
    <alternativeName>
        <fullName evidence="11">Molybdopterin-converting factor subunit 2</fullName>
    </alternativeName>
</protein>
<evidence type="ECO:0000256" key="3">
    <source>
        <dbReference type="ARBA" id="ARBA00011950"/>
    </source>
</evidence>
<name>A0ABU8Q5X3_9SPHN</name>
<dbReference type="PANTHER" id="PTHR23404">
    <property type="entry name" value="MOLYBDOPTERIN SYNTHASE RELATED"/>
    <property type="match status" value="1"/>
</dbReference>
<evidence type="ECO:0000256" key="10">
    <source>
        <dbReference type="ARBA" id="ARBA00030781"/>
    </source>
</evidence>
<comment type="caution">
    <text evidence="13">The sequence shown here is derived from an EMBL/GenBank/DDBJ whole genome shotgun (WGS) entry which is preliminary data.</text>
</comment>
<comment type="pathway">
    <text evidence="1">Cofactor biosynthesis; molybdopterin biosynthesis.</text>
</comment>
<keyword evidence="5" id="KW-0501">Molybdenum cofactor biosynthesis</keyword>
<comment type="similarity">
    <text evidence="2">Belongs to the MoaE family.</text>
</comment>
<comment type="catalytic activity">
    <reaction evidence="12">
        <text>2 [molybdopterin-synthase sulfur-carrier protein]-C-terminal-Gly-aminoethanethioate + cyclic pyranopterin phosphate + H2O = molybdopterin + 2 [molybdopterin-synthase sulfur-carrier protein]-C-terminal Gly-Gly + 2 H(+)</text>
        <dbReference type="Rhea" id="RHEA:26333"/>
        <dbReference type="Rhea" id="RHEA-COMP:12202"/>
        <dbReference type="Rhea" id="RHEA-COMP:19907"/>
        <dbReference type="ChEBI" id="CHEBI:15377"/>
        <dbReference type="ChEBI" id="CHEBI:15378"/>
        <dbReference type="ChEBI" id="CHEBI:58698"/>
        <dbReference type="ChEBI" id="CHEBI:59648"/>
        <dbReference type="ChEBI" id="CHEBI:90778"/>
        <dbReference type="ChEBI" id="CHEBI:232372"/>
        <dbReference type="EC" id="2.8.1.12"/>
    </reaction>
</comment>
<keyword evidence="14" id="KW-1185">Reference proteome</keyword>
<evidence type="ECO:0000256" key="12">
    <source>
        <dbReference type="ARBA" id="ARBA00049878"/>
    </source>
</evidence>